<feature type="transmembrane region" description="Helical" evidence="1">
    <location>
        <begin position="188"/>
        <end position="206"/>
    </location>
</feature>
<keyword evidence="1" id="KW-1133">Transmembrane helix</keyword>
<comment type="caution">
    <text evidence="2">The sequence shown here is derived from an EMBL/GenBank/DDBJ whole genome shotgun (WGS) entry which is preliminary data.</text>
</comment>
<feature type="transmembrane region" description="Helical" evidence="1">
    <location>
        <begin position="16"/>
        <end position="39"/>
    </location>
</feature>
<name>K2GVM7_9BACT</name>
<protein>
    <submittedName>
        <fullName evidence="2">Uncharacterized protein</fullName>
    </submittedName>
</protein>
<organism evidence="2">
    <name type="scientific">uncultured bacterium</name>
    <name type="common">gcode 4</name>
    <dbReference type="NCBI Taxonomy" id="1234023"/>
    <lineage>
        <taxon>Bacteria</taxon>
        <taxon>environmental samples</taxon>
    </lineage>
</organism>
<dbReference type="EMBL" id="AMFJ01000488">
    <property type="protein sequence ID" value="EKE27390.1"/>
    <property type="molecule type" value="Genomic_DNA"/>
</dbReference>
<keyword evidence="1" id="KW-0472">Membrane</keyword>
<gene>
    <name evidence="2" type="ORF">ACD_3C00214G0001</name>
</gene>
<feature type="transmembrane region" description="Helical" evidence="1">
    <location>
        <begin position="296"/>
        <end position="314"/>
    </location>
</feature>
<proteinExistence type="predicted"/>
<evidence type="ECO:0000256" key="1">
    <source>
        <dbReference type="SAM" id="Phobius"/>
    </source>
</evidence>
<feature type="transmembrane region" description="Helical" evidence="1">
    <location>
        <begin position="149"/>
        <end position="168"/>
    </location>
</feature>
<accession>K2GVM7</accession>
<dbReference type="AlphaFoldDB" id="K2GVM7"/>
<evidence type="ECO:0000313" key="2">
    <source>
        <dbReference type="EMBL" id="EKE27390.1"/>
    </source>
</evidence>
<feature type="transmembrane region" description="Helical" evidence="1">
    <location>
        <begin position="256"/>
        <end position="275"/>
    </location>
</feature>
<feature type="transmembrane region" description="Helical" evidence="1">
    <location>
        <begin position="86"/>
        <end position="104"/>
    </location>
</feature>
<feature type="transmembrane region" description="Helical" evidence="1">
    <location>
        <begin position="51"/>
        <end position="74"/>
    </location>
</feature>
<feature type="transmembrane region" description="Helical" evidence="1">
    <location>
        <begin position="218"/>
        <end position="244"/>
    </location>
</feature>
<feature type="transmembrane region" description="Helical" evidence="1">
    <location>
        <begin position="116"/>
        <end position="137"/>
    </location>
</feature>
<keyword evidence="1" id="KW-0812">Transmembrane</keyword>
<reference evidence="2" key="1">
    <citation type="journal article" date="2012" name="Science">
        <title>Fermentation, hydrogen, and sulfur metabolism in multiple uncultivated bacterial phyla.</title>
        <authorList>
            <person name="Wrighton K.C."/>
            <person name="Thomas B.C."/>
            <person name="Sharon I."/>
            <person name="Miller C.S."/>
            <person name="Castelle C.J."/>
            <person name="VerBerkmoes N.C."/>
            <person name="Wilkins M.J."/>
            <person name="Hettich R.L."/>
            <person name="Lipton M.S."/>
            <person name="Williams K.H."/>
            <person name="Long P.E."/>
            <person name="Banfield J.F."/>
        </authorList>
    </citation>
    <scope>NUCLEOTIDE SEQUENCE [LARGE SCALE GENOMIC DNA]</scope>
</reference>
<feature type="transmembrane region" description="Helical" evidence="1">
    <location>
        <begin position="381"/>
        <end position="408"/>
    </location>
</feature>
<feature type="transmembrane region" description="Helical" evidence="1">
    <location>
        <begin position="349"/>
        <end position="369"/>
    </location>
</feature>
<sequence>MKTAEKSRLNISMINNYLIALIFLIVPVIFSHFLYIFWINYSLPTAYSYESIKVLAFLCIVLGIWTFGLLRSWIFSFKFKISRRTIYLLLMFIIFLISSSLSVNQEISLFWSPQKSHWAIFYLALIYLYLVLIDILPKKIYLSEFFNKVILSTWIVVSLYALIQLLWLDPLFSLYTTRVPLERVFSTFWNANYLAWYMLILLPLVFNLKASNRLKFSLFLIFWIVLIATRSMFWIILLMCYSLYLIFNSRKLKGKHFLLTAVFLSFLAISSYFYLKYNIWNMKLYSAFSRFYLIKTALNAYFNSFQSILFWNGFDTLYLVYKDFKDPMLNIYEDYNYIADSSHNVFIDILYSVWLIWFIWIFLPLFMLLRRADNIYLLHSTILFFIFFSFNIPSVSHYLILIYCLSSIRLKK</sequence>